<feature type="compositionally biased region" description="Basic and acidic residues" evidence="2">
    <location>
        <begin position="603"/>
        <end position="616"/>
    </location>
</feature>
<keyword evidence="5" id="KW-1185">Reference proteome</keyword>
<feature type="region of interest" description="Disordered" evidence="2">
    <location>
        <begin position="603"/>
        <end position="623"/>
    </location>
</feature>
<proteinExistence type="predicted"/>
<evidence type="ECO:0000256" key="2">
    <source>
        <dbReference type="SAM" id="MobiDB-lite"/>
    </source>
</evidence>
<feature type="transmembrane region" description="Helical" evidence="3">
    <location>
        <begin position="101"/>
        <end position="124"/>
    </location>
</feature>
<protein>
    <submittedName>
        <fullName evidence="4">Tfp pilus assembly protein PilF</fullName>
    </submittedName>
</protein>
<dbReference type="PANTHER" id="PTHR45005">
    <property type="match status" value="1"/>
</dbReference>
<dbReference type="EMBL" id="FWZU01000010">
    <property type="protein sequence ID" value="SMF44808.1"/>
    <property type="molecule type" value="Genomic_DNA"/>
</dbReference>
<keyword evidence="3" id="KW-1133">Transmembrane helix</keyword>
<evidence type="ECO:0000313" key="4">
    <source>
        <dbReference type="EMBL" id="SMF44808.1"/>
    </source>
</evidence>
<dbReference type="PANTHER" id="PTHR45005:SF2">
    <property type="entry name" value="PROTEIN HLB1"/>
    <property type="match status" value="1"/>
</dbReference>
<keyword evidence="3" id="KW-0812">Transmembrane</keyword>
<dbReference type="Proteomes" id="UP000192906">
    <property type="component" value="Unassembled WGS sequence"/>
</dbReference>
<dbReference type="AlphaFoldDB" id="A0A1X7F2J4"/>
<feature type="transmembrane region" description="Helical" evidence="3">
    <location>
        <begin position="12"/>
        <end position="34"/>
    </location>
</feature>
<sequence length="623" mass="71279">MCPQIYSRIITCLGRIVVAVCLVMMVASGAVAGVKENAAAVKSNAAKIERVQEDISAVKARVEEIRDKQNADSGRMWFERTKEQAEHVKDWAETQRNNIDLFYNALIWISAIAALLLTVIGFAFHKGQKQLALKNQNEFEKKAENIIAEMKKNVSSQQSDFNVLADKTGDLVKNKEQEIEKLVETCRKHAKTCATHKENAEKDSLAIKIARDSNIDKERTEEETQALSEVSNDEEAPIYDRLRAKAIQFCDSKKWEEAINVLKTMSLLESNKAEPYVALGYVYGEQAKDAPSLTNKVILLNLAEKQYKKATEIDENKSGAWNNWGNLIAGKYKTAAEEQKEALFIDAQDKYKKAIDTNEKNSDAWNNWGNLIADKYETATEEQKEALFIEAQDKYKKSTDTNEKNSDAWNNWGILISSRYETAKKEQREALFIDAQNKYKKATEVDENYSGAWYNWGLLIADKYKNAEEEQKEALFIDAQDKYKKATEIDENDSSAWSNWGNLLILEAARNPNKIDNSLLKEAKEKCLKAESIKVGYGAYNLACISSLQEDFEACQKWFLLRKKSEASLPHYEHLINDTDLDNFKNDPEYKQWFEDFLEEVRREEQEAKGDDHQNTESEPEQE</sequence>
<evidence type="ECO:0000256" key="1">
    <source>
        <dbReference type="SAM" id="Coils"/>
    </source>
</evidence>
<dbReference type="SUPFAM" id="SSF48452">
    <property type="entry name" value="TPR-like"/>
    <property type="match status" value="1"/>
</dbReference>
<organism evidence="4 5">
    <name type="scientific">Desulfovibrio gilichinskyi</name>
    <dbReference type="NCBI Taxonomy" id="1519643"/>
    <lineage>
        <taxon>Bacteria</taxon>
        <taxon>Pseudomonadati</taxon>
        <taxon>Thermodesulfobacteriota</taxon>
        <taxon>Desulfovibrionia</taxon>
        <taxon>Desulfovibrionales</taxon>
        <taxon>Desulfovibrionaceae</taxon>
        <taxon>Desulfovibrio</taxon>
    </lineage>
</organism>
<reference evidence="5" key="1">
    <citation type="submission" date="2017-04" db="EMBL/GenBank/DDBJ databases">
        <authorList>
            <person name="Varghese N."/>
            <person name="Submissions S."/>
        </authorList>
    </citation>
    <scope>NUCLEOTIDE SEQUENCE [LARGE SCALE GENOMIC DNA]</scope>
    <source>
        <strain evidence="5">K3S</strain>
    </source>
</reference>
<evidence type="ECO:0000313" key="5">
    <source>
        <dbReference type="Proteomes" id="UP000192906"/>
    </source>
</evidence>
<gene>
    <name evidence="4" type="ORF">SAMN06295933_3612</name>
</gene>
<feature type="coiled-coil region" evidence="1">
    <location>
        <begin position="165"/>
        <end position="192"/>
    </location>
</feature>
<name>A0A1X7F2J4_9BACT</name>
<keyword evidence="3" id="KW-0472">Membrane</keyword>
<accession>A0A1X7F2J4</accession>
<dbReference type="Gene3D" id="1.25.40.10">
    <property type="entry name" value="Tetratricopeptide repeat domain"/>
    <property type="match status" value="3"/>
</dbReference>
<evidence type="ECO:0000256" key="3">
    <source>
        <dbReference type="SAM" id="Phobius"/>
    </source>
</evidence>
<keyword evidence="1" id="KW-0175">Coiled coil</keyword>
<dbReference type="InterPro" id="IPR011990">
    <property type="entry name" value="TPR-like_helical_dom_sf"/>
</dbReference>
<dbReference type="STRING" id="1519643.SAMN06295933_3612"/>
<dbReference type="InterPro" id="IPR053277">
    <property type="entry name" value="Endomembrane_traffic_mod"/>
</dbReference>